<dbReference type="EMBL" id="AP025516">
    <property type="protein sequence ID" value="BDD85911.1"/>
    <property type="molecule type" value="Genomic_DNA"/>
</dbReference>
<name>A0ABN6M276_9BACT</name>
<organism evidence="2 3">
    <name type="scientific">Desulfofustis limnaeus</name>
    <dbReference type="NCBI Taxonomy" id="2740163"/>
    <lineage>
        <taxon>Bacteria</taxon>
        <taxon>Pseudomonadati</taxon>
        <taxon>Thermodesulfobacteriota</taxon>
        <taxon>Desulfobulbia</taxon>
        <taxon>Desulfobulbales</taxon>
        <taxon>Desulfocapsaceae</taxon>
        <taxon>Desulfofustis</taxon>
    </lineage>
</organism>
<evidence type="ECO:0000313" key="2">
    <source>
        <dbReference type="EMBL" id="BDD85911.1"/>
    </source>
</evidence>
<keyword evidence="3" id="KW-1185">Reference proteome</keyword>
<feature type="region of interest" description="Disordered" evidence="1">
    <location>
        <begin position="109"/>
        <end position="261"/>
    </location>
</feature>
<proteinExistence type="predicted"/>
<sequence>MRCPKCGFISFDNLEVCASCNKDISEIAKAFQGSTRKVAPPVFLKIASLEEGEDFSLEDDQEAEIEFADPDLEILVDPGEAPGEEGGLEFAFGDQEENEDAVIRALDEEFSAATREEGATAPEGPLDLGMFEDTSDEETFAFTDSGPEKEPPRMEIPEELADISDLSPPEPGKQRAATEPPTLTFDEPETEEAPPATLQASEPEDDLDFSNLDMDLGLGEDEPAAPAAKAEEKPAPRPGPRMDDDLNFELDLGGLSIHDDK</sequence>
<evidence type="ECO:0000313" key="3">
    <source>
        <dbReference type="Proteomes" id="UP000830055"/>
    </source>
</evidence>
<evidence type="ECO:0008006" key="4">
    <source>
        <dbReference type="Google" id="ProtNLM"/>
    </source>
</evidence>
<evidence type="ECO:0000256" key="1">
    <source>
        <dbReference type="SAM" id="MobiDB-lite"/>
    </source>
</evidence>
<feature type="compositionally biased region" description="Basic and acidic residues" evidence="1">
    <location>
        <begin position="229"/>
        <end position="244"/>
    </location>
</feature>
<feature type="compositionally biased region" description="Basic and acidic residues" evidence="1">
    <location>
        <begin position="146"/>
        <end position="156"/>
    </location>
</feature>
<accession>A0ABN6M276</accession>
<protein>
    <recommendedName>
        <fullName evidence="4">Zinc ribbon domain-containing protein</fullName>
    </recommendedName>
</protein>
<reference evidence="2 3" key="1">
    <citation type="submission" date="2022-01" db="EMBL/GenBank/DDBJ databases">
        <title>Desulfofustis limnae sp. nov., a novel mesophilic sulfate-reducing bacterium isolated from marsh soil.</title>
        <authorList>
            <person name="Watanabe M."/>
            <person name="Takahashi A."/>
            <person name="Kojima H."/>
            <person name="Fukui M."/>
        </authorList>
    </citation>
    <scope>NUCLEOTIDE SEQUENCE [LARGE SCALE GENOMIC DNA]</scope>
    <source>
        <strain evidence="2 3">PPLL</strain>
    </source>
</reference>
<dbReference type="RefSeq" id="WP_284153035.1">
    <property type="nucleotide sequence ID" value="NZ_AP025516.1"/>
</dbReference>
<dbReference type="Proteomes" id="UP000830055">
    <property type="component" value="Chromosome"/>
</dbReference>
<gene>
    <name evidence="2" type="ORF">DPPLL_02760</name>
</gene>